<evidence type="ECO:0000256" key="5">
    <source>
        <dbReference type="ARBA" id="ARBA00023015"/>
    </source>
</evidence>
<dbReference type="Gene3D" id="3.30.160.60">
    <property type="entry name" value="Classic Zinc Finger"/>
    <property type="match status" value="1"/>
</dbReference>
<organism evidence="9 10">
    <name type="scientific">Cardamine amara subsp. amara</name>
    <dbReference type="NCBI Taxonomy" id="228776"/>
    <lineage>
        <taxon>Eukaryota</taxon>
        <taxon>Viridiplantae</taxon>
        <taxon>Streptophyta</taxon>
        <taxon>Embryophyta</taxon>
        <taxon>Tracheophyta</taxon>
        <taxon>Spermatophyta</taxon>
        <taxon>Magnoliopsida</taxon>
        <taxon>eudicotyledons</taxon>
        <taxon>Gunneridae</taxon>
        <taxon>Pentapetalae</taxon>
        <taxon>rosids</taxon>
        <taxon>malvids</taxon>
        <taxon>Brassicales</taxon>
        <taxon>Brassicaceae</taxon>
        <taxon>Cardamineae</taxon>
        <taxon>Cardamine</taxon>
    </lineage>
</organism>
<keyword evidence="5" id="KW-0805">Transcription regulation</keyword>
<name>A0ABD1ANT6_CARAN</name>
<evidence type="ECO:0000256" key="3">
    <source>
        <dbReference type="ARBA" id="ARBA00022771"/>
    </source>
</evidence>
<feature type="domain" description="C2H2-type" evidence="8">
    <location>
        <begin position="82"/>
        <end position="109"/>
    </location>
</feature>
<evidence type="ECO:0000313" key="10">
    <source>
        <dbReference type="Proteomes" id="UP001558713"/>
    </source>
</evidence>
<keyword evidence="3 7" id="KW-0863">Zinc-finger</keyword>
<evidence type="ECO:0000256" key="7">
    <source>
        <dbReference type="PROSITE-ProRule" id="PRU00042"/>
    </source>
</evidence>
<evidence type="ECO:0000256" key="1">
    <source>
        <dbReference type="ARBA" id="ARBA00022723"/>
    </source>
</evidence>
<dbReference type="SMART" id="SM00355">
    <property type="entry name" value="ZnF_C2H2"/>
    <property type="match status" value="2"/>
</dbReference>
<dbReference type="InterPro" id="IPR036236">
    <property type="entry name" value="Znf_C2H2_sf"/>
</dbReference>
<dbReference type="PANTHER" id="PTHR45988">
    <property type="entry name" value="C2H2 TYPE ZINC FINGER TRANSCRIPTION FACTOR FAMILY-RELATED"/>
    <property type="match status" value="1"/>
</dbReference>
<dbReference type="EMBL" id="JBANAX010000449">
    <property type="protein sequence ID" value="KAL1208415.1"/>
    <property type="molecule type" value="Genomic_DNA"/>
</dbReference>
<keyword evidence="1" id="KW-0479">Metal-binding</keyword>
<dbReference type="Pfam" id="PF13912">
    <property type="entry name" value="zf-C2H2_6"/>
    <property type="match status" value="2"/>
</dbReference>
<dbReference type="InterPro" id="IPR013087">
    <property type="entry name" value="Znf_C2H2_type"/>
</dbReference>
<dbReference type="SUPFAM" id="SSF57667">
    <property type="entry name" value="beta-beta-alpha zinc fingers"/>
    <property type="match status" value="1"/>
</dbReference>
<dbReference type="GO" id="GO:0043565">
    <property type="term" value="F:sequence-specific DNA binding"/>
    <property type="evidence" value="ECO:0007669"/>
    <property type="project" value="UniProtKB-ARBA"/>
</dbReference>
<dbReference type="AlphaFoldDB" id="A0ABD1ANT6"/>
<keyword evidence="4" id="KW-0862">Zinc</keyword>
<reference evidence="9 10" key="1">
    <citation type="submission" date="2024-04" db="EMBL/GenBank/DDBJ databases">
        <title>Genome assembly C_amara_ONT_v2.</title>
        <authorList>
            <person name="Yant L."/>
            <person name="Moore C."/>
            <person name="Slenker M."/>
        </authorList>
    </citation>
    <scope>NUCLEOTIDE SEQUENCE [LARGE SCALE GENOMIC DNA]</scope>
    <source>
        <tissue evidence="9">Leaf</tissue>
    </source>
</reference>
<gene>
    <name evidence="9" type="ORF">V5N11_020205</name>
</gene>
<dbReference type="PROSITE" id="PS50157">
    <property type="entry name" value="ZINC_FINGER_C2H2_2"/>
    <property type="match status" value="2"/>
</dbReference>
<dbReference type="InterPro" id="IPR044653">
    <property type="entry name" value="AZF1/2/3-like"/>
</dbReference>
<protein>
    <submittedName>
        <fullName evidence="9">Zinc finger protein AZF3</fullName>
    </submittedName>
</protein>
<sequence length="196" mass="21583">MALEALNSPRLASPSPSLFQDSTRFHGFEHWTKGKRSKRSRSDHHHHNHRLTEEEYLAFCLLLLARGGGDLDPVTAVEKPVYKCSVCYKAFPSYQALGGHKASHRSNGDDKSTPSATVKSHVCSICLKSFATGQALGGHKRCHYEGNGNNSEGVGSTSHISSSSHRGFDLNITPVQEYSPDDEVISPLPTKKKHRF</sequence>
<keyword evidence="2" id="KW-0677">Repeat</keyword>
<keyword evidence="10" id="KW-1185">Reference proteome</keyword>
<dbReference type="Proteomes" id="UP001558713">
    <property type="component" value="Unassembled WGS sequence"/>
</dbReference>
<dbReference type="PROSITE" id="PS00028">
    <property type="entry name" value="ZINC_FINGER_C2H2_1"/>
    <property type="match status" value="2"/>
</dbReference>
<accession>A0ABD1ANT6</accession>
<proteinExistence type="predicted"/>
<feature type="domain" description="C2H2-type" evidence="8">
    <location>
        <begin position="121"/>
        <end position="143"/>
    </location>
</feature>
<keyword evidence="6" id="KW-0804">Transcription</keyword>
<evidence type="ECO:0000256" key="2">
    <source>
        <dbReference type="ARBA" id="ARBA00022737"/>
    </source>
</evidence>
<evidence type="ECO:0000313" key="9">
    <source>
        <dbReference type="EMBL" id="KAL1208415.1"/>
    </source>
</evidence>
<dbReference type="GO" id="GO:0008270">
    <property type="term" value="F:zinc ion binding"/>
    <property type="evidence" value="ECO:0007669"/>
    <property type="project" value="UniProtKB-KW"/>
</dbReference>
<evidence type="ECO:0000256" key="6">
    <source>
        <dbReference type="ARBA" id="ARBA00023163"/>
    </source>
</evidence>
<evidence type="ECO:0000259" key="8">
    <source>
        <dbReference type="PROSITE" id="PS50157"/>
    </source>
</evidence>
<evidence type="ECO:0000256" key="4">
    <source>
        <dbReference type="ARBA" id="ARBA00022833"/>
    </source>
</evidence>
<comment type="caution">
    <text evidence="9">The sequence shown here is derived from an EMBL/GenBank/DDBJ whole genome shotgun (WGS) entry which is preliminary data.</text>
</comment>
<dbReference type="PANTHER" id="PTHR45988:SF61">
    <property type="entry name" value="ZINC FINGER PROTEIN AZF3-RELATED"/>
    <property type="match status" value="1"/>
</dbReference>